<gene>
    <name evidence="3" type="ORF">SCLTRI_LOCUS7996</name>
</gene>
<evidence type="ECO:0000313" key="3">
    <source>
        <dbReference type="EMBL" id="CAD6448204.1"/>
    </source>
</evidence>
<dbReference type="EMBL" id="CAJHIA010000030">
    <property type="protein sequence ID" value="CAD6448204.1"/>
    <property type="molecule type" value="Genomic_DNA"/>
</dbReference>
<feature type="compositionally biased region" description="Basic and acidic residues" evidence="1">
    <location>
        <begin position="1"/>
        <end position="10"/>
    </location>
</feature>
<dbReference type="InterPro" id="IPR008999">
    <property type="entry name" value="Actin-crosslinking"/>
</dbReference>
<dbReference type="Gene3D" id="2.80.10.50">
    <property type="match status" value="1"/>
</dbReference>
<feature type="transmembrane region" description="Helical" evidence="2">
    <location>
        <begin position="56"/>
        <end position="77"/>
    </location>
</feature>
<keyword evidence="2" id="KW-0812">Transmembrane</keyword>
<dbReference type="AlphaFoldDB" id="A0A8H2VZP9"/>
<protein>
    <submittedName>
        <fullName evidence="3">020af79c-0ede-414c-9b5f-34203fd00d02</fullName>
    </submittedName>
</protein>
<reference evidence="3" key="1">
    <citation type="submission" date="2020-10" db="EMBL/GenBank/DDBJ databases">
        <authorList>
            <person name="Kusch S."/>
        </authorList>
    </citation>
    <scope>NUCLEOTIDE SEQUENCE</scope>
    <source>
        <strain evidence="3">SwB9</strain>
    </source>
</reference>
<dbReference type="OrthoDB" id="5289641at2759"/>
<comment type="caution">
    <text evidence="3">The sequence shown here is derived from an EMBL/GenBank/DDBJ whole genome shotgun (WGS) entry which is preliminary data.</text>
</comment>
<evidence type="ECO:0000313" key="4">
    <source>
        <dbReference type="Proteomes" id="UP000624404"/>
    </source>
</evidence>
<proteinExistence type="predicted"/>
<keyword evidence="2" id="KW-1133">Transmembrane helix</keyword>
<feature type="region of interest" description="Disordered" evidence="1">
    <location>
        <begin position="1"/>
        <end position="36"/>
    </location>
</feature>
<dbReference type="SUPFAM" id="SSF50405">
    <property type="entry name" value="Actin-crosslinking proteins"/>
    <property type="match status" value="1"/>
</dbReference>
<sequence>MRSPTFDHKITNKLSKRRPGTPSDSGNSTTPAAETNSSHIFKATSIERSAKGNNKLSLIFALLLAIPLAFILNKAMVCKQDVHDSIPDCDSDTFTDYTTKTPQCTTIGDCNCDNNDDKRFDTSSSVPSPGSTYLIRASSSGKLLTLDSGNVVLAQPAANRGSSIHWRCIEVKGWLHFQNVASGCYIGHNFWGNIICSARNPGGWERFTARLRPEGGYYLMMTHFERLWKVGIRDGMLAKIEEGEWGGMVRTGEGNYEVIVWEFVNV</sequence>
<keyword evidence="2" id="KW-0472">Membrane</keyword>
<keyword evidence="4" id="KW-1185">Reference proteome</keyword>
<evidence type="ECO:0000256" key="2">
    <source>
        <dbReference type="SAM" id="Phobius"/>
    </source>
</evidence>
<name>A0A8H2VZP9_9HELO</name>
<accession>A0A8H2VZP9</accession>
<organism evidence="3 4">
    <name type="scientific">Sclerotinia trifoliorum</name>
    <dbReference type="NCBI Taxonomy" id="28548"/>
    <lineage>
        <taxon>Eukaryota</taxon>
        <taxon>Fungi</taxon>
        <taxon>Dikarya</taxon>
        <taxon>Ascomycota</taxon>
        <taxon>Pezizomycotina</taxon>
        <taxon>Leotiomycetes</taxon>
        <taxon>Helotiales</taxon>
        <taxon>Sclerotiniaceae</taxon>
        <taxon>Sclerotinia</taxon>
    </lineage>
</organism>
<dbReference type="PANTHER" id="PTHR39697">
    <property type="entry name" value="RICIN B LECTIN DOMAIN-CONTAINING PROTEIN-RELATED"/>
    <property type="match status" value="1"/>
</dbReference>
<evidence type="ECO:0000256" key="1">
    <source>
        <dbReference type="SAM" id="MobiDB-lite"/>
    </source>
</evidence>
<dbReference type="Proteomes" id="UP000624404">
    <property type="component" value="Unassembled WGS sequence"/>
</dbReference>
<dbReference type="PANTHER" id="PTHR39697:SF1">
    <property type="entry name" value="RICIN B LECTIN DOMAIN-CONTAINING PROTEIN"/>
    <property type="match status" value="1"/>
</dbReference>
<feature type="compositionally biased region" description="Polar residues" evidence="1">
    <location>
        <begin position="22"/>
        <end position="36"/>
    </location>
</feature>